<dbReference type="PANTHER" id="PTHR43767">
    <property type="entry name" value="LONG-CHAIN-FATTY-ACID--COA LIGASE"/>
    <property type="match status" value="1"/>
</dbReference>
<dbReference type="Gene3D" id="3.40.50.12780">
    <property type="entry name" value="N-terminal domain of ligase-like"/>
    <property type="match status" value="1"/>
</dbReference>
<dbReference type="Pfam" id="PF13193">
    <property type="entry name" value="AMP-binding_C"/>
    <property type="match status" value="1"/>
</dbReference>
<dbReference type="RefSeq" id="WP_149769986.1">
    <property type="nucleotide sequence ID" value="NZ_VDFQ02000003.1"/>
</dbReference>
<dbReference type="NCBIfam" id="NF005863">
    <property type="entry name" value="PRK07798.1"/>
    <property type="match status" value="1"/>
</dbReference>
<reference evidence="3 4" key="1">
    <citation type="submission" date="2019-09" db="EMBL/GenBank/DDBJ databases">
        <title>Mumia zhuanghuii sp. nov. isolated from the intestinal contents of plateau pika (Ochotona curzoniae) in the Qinghai-Tibet plateau of China.</title>
        <authorList>
            <person name="Tian Z."/>
        </authorList>
    </citation>
    <scope>NUCLEOTIDE SEQUENCE [LARGE SCALE GENOMIC DNA]</scope>
    <source>
        <strain evidence="4">350</strain>
    </source>
</reference>
<gene>
    <name evidence="3" type="ORF">FE697_012945</name>
</gene>
<dbReference type="PANTHER" id="PTHR43767:SF1">
    <property type="entry name" value="NONRIBOSOMAL PEPTIDE SYNTHASE PES1 (EUROFUNG)-RELATED"/>
    <property type="match status" value="1"/>
</dbReference>
<protein>
    <submittedName>
        <fullName evidence="3">AMP-binding protein</fullName>
    </submittedName>
</protein>
<dbReference type="Proteomes" id="UP000307768">
    <property type="component" value="Unassembled WGS sequence"/>
</dbReference>
<dbReference type="Pfam" id="PF00501">
    <property type="entry name" value="AMP-binding"/>
    <property type="match status" value="1"/>
</dbReference>
<evidence type="ECO:0000313" key="4">
    <source>
        <dbReference type="Proteomes" id="UP000307768"/>
    </source>
</evidence>
<dbReference type="InterPro" id="IPR045851">
    <property type="entry name" value="AMP-bd_C_sf"/>
</dbReference>
<proteinExistence type="predicted"/>
<dbReference type="Gene3D" id="3.30.300.30">
    <property type="match status" value="1"/>
</dbReference>
<evidence type="ECO:0000259" key="1">
    <source>
        <dbReference type="Pfam" id="PF00501"/>
    </source>
</evidence>
<feature type="domain" description="AMP-binding enzyme C-terminal" evidence="2">
    <location>
        <begin position="447"/>
        <end position="523"/>
    </location>
</feature>
<sequence length="542" mass="58693">MAAEVHENIATVWETIAEVLPDALAQAHGDRRFTWSAFERRANGVARTLLDPRASKDDRVALFLRNSPEYLEVQHAAFKIGIPAINTNYRYRDEELRYLFDDADVTSVVFHGSFTETMSSLRPELSNVRQYLHVDDGTEACPDWAVPYEQAAAADAGQVRSAWGRSGDDLFLLYTGGTTGMPKGVMWRVIDMLRQINDVAGLSFDLENLEASIRGTLVEPGPVHISCSPMMHGSGWFGATMAMHKGGAVASLVAPSLDPAELLDTIDRHRVQSLTIAGEVFARRILAARAEDPDRWDVSSVRNLLSSGGMLSEASKEGLLELWPEASILDGFSSSEGFGMGWSVATKGNIPPTGRFSPGANTTVLDEEGKPVEPGSDVVGTLVVVGRLPLGYYKDPEKSERTFPVVEGERRSVPGDRAVVLEDGTIQLMGRDSLCITSGGEKIFTEEVEGVILDHPSVADVLVIGLPDPEWGQTVAAVVSLDPEAPAIGADEVVAHVKERLASYKAPRHVAIVETVPRGPNGKAVYSEARRIAEELRQPASA</sequence>
<comment type="caution">
    <text evidence="3">The sequence shown here is derived from an EMBL/GenBank/DDBJ whole genome shotgun (WGS) entry which is preliminary data.</text>
</comment>
<evidence type="ECO:0000313" key="3">
    <source>
        <dbReference type="EMBL" id="KAA1423035.1"/>
    </source>
</evidence>
<dbReference type="EMBL" id="VDFQ02000003">
    <property type="protein sequence ID" value="KAA1423035.1"/>
    <property type="molecule type" value="Genomic_DNA"/>
</dbReference>
<dbReference type="AlphaFoldDB" id="A0A5Q6RY75"/>
<feature type="domain" description="AMP-dependent synthetase/ligase" evidence="1">
    <location>
        <begin position="16"/>
        <end position="387"/>
    </location>
</feature>
<dbReference type="OrthoDB" id="9803968at2"/>
<dbReference type="SUPFAM" id="SSF56801">
    <property type="entry name" value="Acetyl-CoA synthetase-like"/>
    <property type="match status" value="1"/>
</dbReference>
<organism evidence="3 4">
    <name type="scientific">Mumia zhuanghuii</name>
    <dbReference type="NCBI Taxonomy" id="2585211"/>
    <lineage>
        <taxon>Bacteria</taxon>
        <taxon>Bacillati</taxon>
        <taxon>Actinomycetota</taxon>
        <taxon>Actinomycetes</taxon>
        <taxon>Propionibacteriales</taxon>
        <taxon>Nocardioidaceae</taxon>
        <taxon>Mumia</taxon>
    </lineage>
</organism>
<dbReference type="InterPro" id="IPR050237">
    <property type="entry name" value="ATP-dep_AMP-bd_enzyme"/>
</dbReference>
<dbReference type="PROSITE" id="PS00455">
    <property type="entry name" value="AMP_BINDING"/>
    <property type="match status" value="1"/>
</dbReference>
<dbReference type="InterPro" id="IPR000873">
    <property type="entry name" value="AMP-dep_synth/lig_dom"/>
</dbReference>
<dbReference type="InterPro" id="IPR020845">
    <property type="entry name" value="AMP-binding_CS"/>
</dbReference>
<evidence type="ECO:0000259" key="2">
    <source>
        <dbReference type="Pfam" id="PF13193"/>
    </source>
</evidence>
<dbReference type="InterPro" id="IPR025110">
    <property type="entry name" value="AMP-bd_C"/>
</dbReference>
<name>A0A5Q6RY75_9ACTN</name>
<accession>A0A5Q6RY75</accession>
<dbReference type="InterPro" id="IPR042099">
    <property type="entry name" value="ANL_N_sf"/>
</dbReference>
<dbReference type="GO" id="GO:0016878">
    <property type="term" value="F:acid-thiol ligase activity"/>
    <property type="evidence" value="ECO:0007669"/>
    <property type="project" value="UniProtKB-ARBA"/>
</dbReference>